<name>A0A0F9UPN5_9ZZZZ</name>
<evidence type="ECO:0000256" key="8">
    <source>
        <dbReference type="ARBA" id="ARBA00023136"/>
    </source>
</evidence>
<comment type="caution">
    <text evidence="11">The sequence shown here is derived from an EMBL/GenBank/DDBJ whole genome shotgun (WGS) entry which is preliminary data.</text>
</comment>
<dbReference type="InterPro" id="IPR004606">
    <property type="entry name" value="Mop_domain"/>
</dbReference>
<dbReference type="InterPro" id="IPR003593">
    <property type="entry name" value="AAA+_ATPase"/>
</dbReference>
<dbReference type="InterPro" id="IPR003439">
    <property type="entry name" value="ABC_transporter-like_ATP-bd"/>
</dbReference>
<evidence type="ECO:0000256" key="2">
    <source>
        <dbReference type="ARBA" id="ARBA00022475"/>
    </source>
</evidence>
<dbReference type="Pfam" id="PF00005">
    <property type="entry name" value="ABC_tran"/>
    <property type="match status" value="1"/>
</dbReference>
<dbReference type="GO" id="GO:0016020">
    <property type="term" value="C:membrane"/>
    <property type="evidence" value="ECO:0007669"/>
    <property type="project" value="InterPro"/>
</dbReference>
<keyword evidence="4" id="KW-0997">Cell inner membrane</keyword>
<protein>
    <recommendedName>
        <fullName evidence="12">ABC transporter domain-containing protein</fullName>
    </recommendedName>
</protein>
<evidence type="ECO:0000259" key="9">
    <source>
        <dbReference type="PROSITE" id="PS50893"/>
    </source>
</evidence>
<dbReference type="PROSITE" id="PS51866">
    <property type="entry name" value="MOP"/>
    <property type="match status" value="1"/>
</dbReference>
<dbReference type="EMBL" id="LAZR01000118">
    <property type="protein sequence ID" value="KKN89452.1"/>
    <property type="molecule type" value="Genomic_DNA"/>
</dbReference>
<dbReference type="SUPFAM" id="SSF50331">
    <property type="entry name" value="MOP-like"/>
    <property type="match status" value="1"/>
</dbReference>
<keyword evidence="5" id="KW-0547">Nucleotide-binding</keyword>
<dbReference type="InterPro" id="IPR011868">
    <property type="entry name" value="ModC_ABC_ATP-bd"/>
</dbReference>
<keyword evidence="6" id="KW-0067">ATP-binding</keyword>
<dbReference type="AlphaFoldDB" id="A0A0F9UPN5"/>
<dbReference type="PROSITE" id="PS50893">
    <property type="entry name" value="ABC_TRANSPORTER_2"/>
    <property type="match status" value="1"/>
</dbReference>
<keyword evidence="3" id="KW-0500">Molybdenum</keyword>
<keyword evidence="7" id="KW-1278">Translocase</keyword>
<evidence type="ECO:0000313" key="11">
    <source>
        <dbReference type="EMBL" id="KKN89452.1"/>
    </source>
</evidence>
<dbReference type="InterPro" id="IPR008995">
    <property type="entry name" value="Mo/tungstate-bd_C_term_dom"/>
</dbReference>
<evidence type="ECO:0000256" key="1">
    <source>
        <dbReference type="ARBA" id="ARBA00022448"/>
    </source>
</evidence>
<feature type="domain" description="Mop" evidence="10">
    <location>
        <begin position="302"/>
        <end position="372"/>
    </location>
</feature>
<dbReference type="InterPro" id="IPR017871">
    <property type="entry name" value="ABC_transporter-like_CS"/>
</dbReference>
<feature type="domain" description="ABC transporter" evidence="9">
    <location>
        <begin position="11"/>
        <end position="242"/>
    </location>
</feature>
<dbReference type="SUPFAM" id="SSF52540">
    <property type="entry name" value="P-loop containing nucleoside triphosphate hydrolases"/>
    <property type="match status" value="1"/>
</dbReference>
<dbReference type="Pfam" id="PF03459">
    <property type="entry name" value="TOBE"/>
    <property type="match status" value="1"/>
</dbReference>
<gene>
    <name evidence="11" type="ORF">LCGC14_0237830</name>
</gene>
<dbReference type="PANTHER" id="PTHR43514:SF10">
    <property type="entry name" value="MOLYBDENUM IMPORT ATP-BINDING PROTEIN MODC 2"/>
    <property type="match status" value="1"/>
</dbReference>
<dbReference type="InterPro" id="IPR027417">
    <property type="entry name" value="P-loop_NTPase"/>
</dbReference>
<dbReference type="Gene3D" id="2.40.50.100">
    <property type="match status" value="1"/>
</dbReference>
<evidence type="ECO:0000256" key="6">
    <source>
        <dbReference type="ARBA" id="ARBA00022840"/>
    </source>
</evidence>
<dbReference type="NCBIfam" id="TIGR02142">
    <property type="entry name" value="modC_ABC"/>
    <property type="match status" value="1"/>
</dbReference>
<dbReference type="SMART" id="SM00382">
    <property type="entry name" value="AAA"/>
    <property type="match status" value="1"/>
</dbReference>
<keyword evidence="8" id="KW-0472">Membrane</keyword>
<evidence type="ECO:0000256" key="4">
    <source>
        <dbReference type="ARBA" id="ARBA00022519"/>
    </source>
</evidence>
<accession>A0A0F9UPN5</accession>
<dbReference type="InterPro" id="IPR050334">
    <property type="entry name" value="Molybdenum_import_ModC"/>
</dbReference>
<evidence type="ECO:0000256" key="3">
    <source>
        <dbReference type="ARBA" id="ARBA00022505"/>
    </source>
</evidence>
<dbReference type="GO" id="GO:0140359">
    <property type="term" value="F:ABC-type transporter activity"/>
    <property type="evidence" value="ECO:0007669"/>
    <property type="project" value="InterPro"/>
</dbReference>
<dbReference type="GO" id="GO:0005524">
    <property type="term" value="F:ATP binding"/>
    <property type="evidence" value="ECO:0007669"/>
    <property type="project" value="UniProtKB-KW"/>
</dbReference>
<evidence type="ECO:0008006" key="12">
    <source>
        <dbReference type="Google" id="ProtNLM"/>
    </source>
</evidence>
<reference evidence="11" key="1">
    <citation type="journal article" date="2015" name="Nature">
        <title>Complex archaea that bridge the gap between prokaryotes and eukaryotes.</title>
        <authorList>
            <person name="Spang A."/>
            <person name="Saw J.H."/>
            <person name="Jorgensen S.L."/>
            <person name="Zaremba-Niedzwiedzka K."/>
            <person name="Martijn J."/>
            <person name="Lind A.E."/>
            <person name="van Eijk R."/>
            <person name="Schleper C."/>
            <person name="Guy L."/>
            <person name="Ettema T.J."/>
        </authorList>
    </citation>
    <scope>NUCLEOTIDE SEQUENCE</scope>
</reference>
<dbReference type="InterPro" id="IPR005116">
    <property type="entry name" value="Transp-assoc_OB_typ1"/>
</dbReference>
<organism evidence="11">
    <name type="scientific">marine sediment metagenome</name>
    <dbReference type="NCBI Taxonomy" id="412755"/>
    <lineage>
        <taxon>unclassified sequences</taxon>
        <taxon>metagenomes</taxon>
        <taxon>ecological metagenomes</taxon>
    </lineage>
</organism>
<dbReference type="PROSITE" id="PS00211">
    <property type="entry name" value="ABC_TRANSPORTER_1"/>
    <property type="match status" value="1"/>
</dbReference>
<keyword evidence="1" id="KW-0813">Transport</keyword>
<sequence length="376" mass="40166">MTIHDRSKADTARIDISLAGRLGQFALDVVFDLPASGVTALFGPSGSGKTSVLRAIAGLTRLTGRVVVGSETWQDARTFRPPHRREIGYVFQEASLFAHLTVANNLVYGARRSVGGLDEGRFAEIVGLLGLRPLLDRSPTTLSGGERQRVALGRAILSRPRLLLMDEPLAALDRMAKDEILPYFEALHDRLRIPILYISHDISEVERLADRIVVLEAGRVRASGPLNMALTDAGLGFVRDPHAASVLPARVVAFDAADALTELDLGGQRVFVDGCGPDDIGGLRRLRIEASDVSLSREVPTLSTILNMLAVRIVAVEPTAAAASLAFVLALDGAPEMSFVAKVTRRSAARLGLSVGDQLFAQIKSVSLATAPSLGK</sequence>
<dbReference type="PANTHER" id="PTHR43514">
    <property type="entry name" value="ABC TRANSPORTER I FAMILY MEMBER 10"/>
    <property type="match status" value="1"/>
</dbReference>
<evidence type="ECO:0000256" key="7">
    <source>
        <dbReference type="ARBA" id="ARBA00022967"/>
    </source>
</evidence>
<proteinExistence type="predicted"/>
<evidence type="ECO:0000259" key="10">
    <source>
        <dbReference type="PROSITE" id="PS51866"/>
    </source>
</evidence>
<dbReference type="GO" id="GO:0015098">
    <property type="term" value="F:molybdate ion transmembrane transporter activity"/>
    <property type="evidence" value="ECO:0007669"/>
    <property type="project" value="InterPro"/>
</dbReference>
<dbReference type="Gene3D" id="3.40.50.300">
    <property type="entry name" value="P-loop containing nucleotide triphosphate hydrolases"/>
    <property type="match status" value="1"/>
</dbReference>
<keyword evidence="2" id="KW-1003">Cell membrane</keyword>
<evidence type="ECO:0000256" key="5">
    <source>
        <dbReference type="ARBA" id="ARBA00022741"/>
    </source>
</evidence>
<dbReference type="GO" id="GO:0016887">
    <property type="term" value="F:ATP hydrolysis activity"/>
    <property type="evidence" value="ECO:0007669"/>
    <property type="project" value="InterPro"/>
</dbReference>